<proteinExistence type="predicted"/>
<comment type="caution">
    <text evidence="3">The sequence shown here is derived from an EMBL/GenBank/DDBJ whole genome shotgun (WGS) entry which is preliminary data.</text>
</comment>
<dbReference type="Gene3D" id="3.40.50.150">
    <property type="entry name" value="Vaccinia Virus protein VP39"/>
    <property type="match status" value="1"/>
</dbReference>
<dbReference type="Pfam" id="PF04072">
    <property type="entry name" value="LCM"/>
    <property type="match status" value="1"/>
</dbReference>
<organism evidence="3 4">
    <name type="scientific">Cladobotryum mycophilum</name>
    <dbReference type="NCBI Taxonomy" id="491253"/>
    <lineage>
        <taxon>Eukaryota</taxon>
        <taxon>Fungi</taxon>
        <taxon>Dikarya</taxon>
        <taxon>Ascomycota</taxon>
        <taxon>Pezizomycotina</taxon>
        <taxon>Sordariomycetes</taxon>
        <taxon>Hypocreomycetidae</taxon>
        <taxon>Hypocreales</taxon>
        <taxon>Hypocreaceae</taxon>
        <taxon>Cladobotryum</taxon>
    </lineage>
</organism>
<dbReference type="InterPro" id="IPR029063">
    <property type="entry name" value="SAM-dependent_MTases_sf"/>
</dbReference>
<dbReference type="InterPro" id="IPR007213">
    <property type="entry name" value="Ppm1/Ppm2/Tcmp"/>
</dbReference>
<dbReference type="Proteomes" id="UP001338125">
    <property type="component" value="Unassembled WGS sequence"/>
</dbReference>
<name>A0ABR0SSJ6_9HYPO</name>
<dbReference type="SUPFAM" id="SSF53335">
    <property type="entry name" value="S-adenosyl-L-methionine-dependent methyltransferases"/>
    <property type="match status" value="1"/>
</dbReference>
<evidence type="ECO:0000256" key="1">
    <source>
        <dbReference type="ARBA" id="ARBA00022603"/>
    </source>
</evidence>
<keyword evidence="1 3" id="KW-0489">Methyltransferase</keyword>
<keyword evidence="2" id="KW-0808">Transferase</keyword>
<evidence type="ECO:0000313" key="4">
    <source>
        <dbReference type="Proteomes" id="UP001338125"/>
    </source>
</evidence>
<evidence type="ECO:0000313" key="3">
    <source>
        <dbReference type="EMBL" id="KAK5994741.1"/>
    </source>
</evidence>
<accession>A0ABR0SSJ6</accession>
<dbReference type="InterPro" id="IPR016874">
    <property type="entry name" value="TcmP-like"/>
</dbReference>
<dbReference type="PIRSF" id="PIRSF028177">
    <property type="entry name" value="Polyketide_synth_Omtfrase_TcmP"/>
    <property type="match status" value="1"/>
</dbReference>
<dbReference type="GO" id="GO:0008168">
    <property type="term" value="F:methyltransferase activity"/>
    <property type="evidence" value="ECO:0007669"/>
    <property type="project" value="UniProtKB-KW"/>
</dbReference>
<dbReference type="GO" id="GO:0032259">
    <property type="term" value="P:methylation"/>
    <property type="evidence" value="ECO:0007669"/>
    <property type="project" value="UniProtKB-KW"/>
</dbReference>
<evidence type="ECO:0000256" key="2">
    <source>
        <dbReference type="ARBA" id="ARBA00022679"/>
    </source>
</evidence>
<protein>
    <submittedName>
        <fullName evidence="3">S-adenosyl-L-methionine-dependent methyltransferase dpfgK</fullName>
    </submittedName>
</protein>
<sequence>MTFTTEIKIANPANAPNTPIPSSKESFHHVPETMFLTLSTRADDARRSTPILNDTWAAQILDNIDYHMPRRLLDWLIREGVLIRAWLLDSWATSFLDRNPEAVVLHLACGLDSRVLRLKWGPGVTWVDLDLPEVIALRQKLVPSPNDGRDYRLVAASATDTEWLDDIPTDRPVLIIMEGFVMYLNEPQAKQLLNRLSSKFSRGEVIFDVVGHLFTKGWILGTPAWTATRLMKFVVNDQKELEKMVPGMKVKVGIKYWEYPVLDKLPWFQRTFIKALKWIPGFWMLISAYKFQLGSED</sequence>
<keyword evidence="4" id="KW-1185">Reference proteome</keyword>
<reference evidence="3 4" key="1">
    <citation type="submission" date="2024-01" db="EMBL/GenBank/DDBJ databases">
        <title>Complete genome of Cladobotryum mycophilum ATHUM6906.</title>
        <authorList>
            <person name="Christinaki A.C."/>
            <person name="Myridakis A.I."/>
            <person name="Kouvelis V.N."/>
        </authorList>
    </citation>
    <scope>NUCLEOTIDE SEQUENCE [LARGE SCALE GENOMIC DNA]</scope>
    <source>
        <strain evidence="3 4">ATHUM6906</strain>
    </source>
</reference>
<gene>
    <name evidence="3" type="ORF">PT974_03124</name>
</gene>
<dbReference type="PANTHER" id="PTHR43619:SF2">
    <property type="entry name" value="S-ADENOSYL-L-METHIONINE-DEPENDENT METHYLTRANSFERASES SUPERFAMILY PROTEIN"/>
    <property type="match status" value="1"/>
</dbReference>
<dbReference type="PANTHER" id="PTHR43619">
    <property type="entry name" value="S-ADENOSYL-L-METHIONINE-DEPENDENT METHYLTRANSFERASE YKTD-RELATED"/>
    <property type="match status" value="1"/>
</dbReference>
<dbReference type="EMBL" id="JAVFKD010000004">
    <property type="protein sequence ID" value="KAK5994741.1"/>
    <property type="molecule type" value="Genomic_DNA"/>
</dbReference>